<dbReference type="SUPFAM" id="SSF52218">
    <property type="entry name" value="Flavoproteins"/>
    <property type="match status" value="1"/>
</dbReference>
<dbReference type="InterPro" id="IPR004465">
    <property type="entry name" value="RNR_NrdI"/>
</dbReference>
<organism evidence="1 2">
    <name type="scientific">Abyssicoccus albus</name>
    <dbReference type="NCBI Taxonomy" id="1817405"/>
    <lineage>
        <taxon>Bacteria</taxon>
        <taxon>Bacillati</taxon>
        <taxon>Bacillota</taxon>
        <taxon>Bacilli</taxon>
        <taxon>Bacillales</taxon>
        <taxon>Abyssicoccaceae</taxon>
    </lineage>
</organism>
<dbReference type="EMBL" id="RKRK01000006">
    <property type="protein sequence ID" value="RPF54764.1"/>
    <property type="molecule type" value="Genomic_DNA"/>
</dbReference>
<dbReference type="PIRSF" id="PIRSF005087">
    <property type="entry name" value="NrdI"/>
    <property type="match status" value="1"/>
</dbReference>
<protein>
    <submittedName>
        <fullName evidence="1">Protein involved in ribonucleotide reduction</fullName>
    </submittedName>
</protein>
<name>A0A3N5BB68_9BACL</name>
<dbReference type="Proteomes" id="UP000277108">
    <property type="component" value="Unassembled WGS sequence"/>
</dbReference>
<dbReference type="GO" id="GO:0010181">
    <property type="term" value="F:FMN binding"/>
    <property type="evidence" value="ECO:0007669"/>
    <property type="project" value="InterPro"/>
</dbReference>
<dbReference type="RefSeq" id="WP_123808652.1">
    <property type="nucleotide sequence ID" value="NZ_RKRK01000006.1"/>
</dbReference>
<dbReference type="NCBIfam" id="TIGR00333">
    <property type="entry name" value="nrdI"/>
    <property type="match status" value="1"/>
</dbReference>
<keyword evidence="2" id="KW-1185">Reference proteome</keyword>
<evidence type="ECO:0000313" key="2">
    <source>
        <dbReference type="Proteomes" id="UP000277108"/>
    </source>
</evidence>
<comment type="caution">
    <text evidence="1">The sequence shown here is derived from an EMBL/GenBank/DDBJ whole genome shotgun (WGS) entry which is preliminary data.</text>
</comment>
<gene>
    <name evidence="1" type="ORF">EDD62_1725</name>
</gene>
<evidence type="ECO:0000313" key="1">
    <source>
        <dbReference type="EMBL" id="RPF54764.1"/>
    </source>
</evidence>
<dbReference type="Gene3D" id="3.40.50.360">
    <property type="match status" value="1"/>
</dbReference>
<dbReference type="PANTHER" id="PTHR37297:SF1">
    <property type="entry name" value="PROTEIN NRDI"/>
    <property type="match status" value="1"/>
</dbReference>
<reference evidence="1 2" key="1">
    <citation type="submission" date="2018-11" db="EMBL/GenBank/DDBJ databases">
        <title>Genomic Encyclopedia of Type Strains, Phase IV (KMG-IV): sequencing the most valuable type-strain genomes for metagenomic binning, comparative biology and taxonomic classification.</title>
        <authorList>
            <person name="Goeker M."/>
        </authorList>
    </citation>
    <scope>NUCLEOTIDE SEQUENCE [LARGE SCALE GENOMIC DNA]</scope>
    <source>
        <strain evidence="1 2">DSM 29158</strain>
    </source>
</reference>
<proteinExistence type="predicted"/>
<dbReference type="PANTHER" id="PTHR37297">
    <property type="entry name" value="PROTEIN NRDI"/>
    <property type="match status" value="1"/>
</dbReference>
<dbReference type="OrthoDB" id="350535at2"/>
<dbReference type="AlphaFoldDB" id="A0A3N5BB68"/>
<sequence length="120" mass="13762">MKNINVIYYTLSGNTESFARKLTDEPFDIKDVNKTNQPYVLLTPTYKFGQVPDIVSEWLEDNHANMIGVVSFGNRNWGSEFFGKAGDIISEMYNVPLVRKVELRGTEEDVAYITEFIHGY</sequence>
<dbReference type="Pfam" id="PF07972">
    <property type="entry name" value="Flavodoxin_NdrI"/>
    <property type="match status" value="1"/>
</dbReference>
<dbReference type="InterPro" id="IPR029039">
    <property type="entry name" value="Flavoprotein-like_sf"/>
</dbReference>
<accession>A0A3N5BB68</accession>